<evidence type="ECO:0000256" key="1">
    <source>
        <dbReference type="ARBA" id="ARBA00022490"/>
    </source>
</evidence>
<dbReference type="AlphaFoldDB" id="A0A068RZD6"/>
<dbReference type="Pfam" id="PF01702">
    <property type="entry name" value="TGT"/>
    <property type="match status" value="1"/>
</dbReference>
<feature type="binding site" evidence="5">
    <location>
        <position position="322"/>
    </location>
    <ligand>
        <name>Zn(2+)</name>
        <dbReference type="ChEBI" id="CHEBI:29105"/>
    </ligand>
</feature>
<comment type="subcellular location">
    <subcellularLocation>
        <location evidence="5">Cytoplasm</location>
    </subcellularLocation>
</comment>
<keyword evidence="3 5" id="KW-0479">Metal-binding</keyword>
<dbReference type="GO" id="GO:0046872">
    <property type="term" value="F:metal ion binding"/>
    <property type="evidence" value="ECO:0007669"/>
    <property type="project" value="UniProtKB-KW"/>
</dbReference>
<feature type="binding site" evidence="5">
    <location>
        <position position="317"/>
    </location>
    <ligand>
        <name>Zn(2+)</name>
        <dbReference type="ChEBI" id="CHEBI:29105"/>
    </ligand>
</feature>
<dbReference type="InterPro" id="IPR050852">
    <property type="entry name" value="Queuine_tRNA-ribosyltrfase"/>
</dbReference>
<dbReference type="InterPro" id="IPR036511">
    <property type="entry name" value="TGT-like_sf"/>
</dbReference>
<dbReference type="PANTHER" id="PTHR46064">
    <property type="entry name" value="QUEUINE TRNA-RIBOSYLTRANSFERASE ACCESSORY SUBUNIT 2"/>
    <property type="match status" value="1"/>
</dbReference>
<evidence type="ECO:0000313" key="8">
    <source>
        <dbReference type="Proteomes" id="UP000027586"/>
    </source>
</evidence>
<keyword evidence="1 5" id="KW-0963">Cytoplasm</keyword>
<protein>
    <recommendedName>
        <fullName evidence="5">Queuine tRNA-ribosyltransferase accessory subunit 2</fullName>
    </recommendedName>
    <alternativeName>
        <fullName evidence="5">Queuine tRNA-ribosyltransferase domain-containing protein 1</fullName>
    </alternativeName>
</protein>
<feature type="binding site" evidence="5">
    <location>
        <position position="319"/>
    </location>
    <ligand>
        <name>Zn(2+)</name>
        <dbReference type="ChEBI" id="CHEBI:29105"/>
    </ligand>
</feature>
<evidence type="ECO:0000256" key="2">
    <source>
        <dbReference type="ARBA" id="ARBA00022694"/>
    </source>
</evidence>
<organism evidence="7 8">
    <name type="scientific">Lichtheimia corymbifera JMRC:FSU:9682</name>
    <dbReference type="NCBI Taxonomy" id="1263082"/>
    <lineage>
        <taxon>Eukaryota</taxon>
        <taxon>Fungi</taxon>
        <taxon>Fungi incertae sedis</taxon>
        <taxon>Mucoromycota</taxon>
        <taxon>Mucoromycotina</taxon>
        <taxon>Mucoromycetes</taxon>
        <taxon>Mucorales</taxon>
        <taxon>Lichtheimiaceae</taxon>
        <taxon>Lichtheimia</taxon>
    </lineage>
</organism>
<evidence type="ECO:0000256" key="3">
    <source>
        <dbReference type="ARBA" id="ARBA00022723"/>
    </source>
</evidence>
<evidence type="ECO:0000256" key="4">
    <source>
        <dbReference type="ARBA" id="ARBA00022833"/>
    </source>
</evidence>
<keyword evidence="8" id="KW-1185">Reference proteome</keyword>
<dbReference type="PANTHER" id="PTHR46064:SF1">
    <property type="entry name" value="QUEUINE TRNA-RIBOSYLTRANSFERASE ACCESSORY SUBUNIT 2"/>
    <property type="match status" value="1"/>
</dbReference>
<dbReference type="GO" id="GO:0006400">
    <property type="term" value="P:tRNA modification"/>
    <property type="evidence" value="ECO:0007669"/>
    <property type="project" value="InterPro"/>
</dbReference>
<dbReference type="SUPFAM" id="SSF51713">
    <property type="entry name" value="tRNA-guanine transglycosylase"/>
    <property type="match status" value="1"/>
</dbReference>
<proteinExistence type="inferred from homology"/>
<evidence type="ECO:0000256" key="5">
    <source>
        <dbReference type="HAMAP-Rule" id="MF_03043"/>
    </source>
</evidence>
<dbReference type="GO" id="GO:0008479">
    <property type="term" value="F:tRNA-guanosine(34) queuine transglycosylase activity"/>
    <property type="evidence" value="ECO:0007669"/>
    <property type="project" value="UniProtKB-UniRule"/>
</dbReference>
<dbReference type="OrthoDB" id="27601at2759"/>
<gene>
    <name evidence="7" type="ORF">LCOR_06265.1</name>
</gene>
<comment type="caution">
    <text evidence="7">The sequence shown here is derived from an EMBL/GenBank/DDBJ whole genome shotgun (WGS) entry which is preliminary data.</text>
</comment>
<reference evidence="7" key="1">
    <citation type="submission" date="2013-08" db="EMBL/GenBank/DDBJ databases">
        <title>Gene expansion shapes genome architecture in the human pathogen Lichtheimia corymbifera: an evolutionary genomics analysis in the ancient terrestrial Mucorales (Mucoromycotina).</title>
        <authorList>
            <person name="Schwartze V.U."/>
            <person name="Winter S."/>
            <person name="Shelest E."/>
            <person name="Marcet-Houben M."/>
            <person name="Horn F."/>
            <person name="Wehner S."/>
            <person name="Hoffmann K."/>
            <person name="Riege K."/>
            <person name="Sammeth M."/>
            <person name="Nowrousian M."/>
            <person name="Valiante V."/>
            <person name="Linde J."/>
            <person name="Jacobsen I.D."/>
            <person name="Marz M."/>
            <person name="Brakhage A.A."/>
            <person name="Gabaldon T."/>
            <person name="Bocker S."/>
            <person name="Voigt K."/>
        </authorList>
    </citation>
    <scope>NUCLEOTIDE SEQUENCE [LARGE SCALE GENOMIC DNA]</scope>
    <source>
        <strain evidence="7">FSU 9682</strain>
    </source>
</reference>
<comment type="cofactor">
    <cofactor evidence="5">
        <name>Zn(2+)</name>
        <dbReference type="ChEBI" id="CHEBI:29105"/>
    </cofactor>
    <text evidence="5">Binds 1 zinc ion per subunit.</text>
</comment>
<dbReference type="STRING" id="1263082.A0A068RZD6"/>
<dbReference type="GO" id="GO:0005737">
    <property type="term" value="C:cytoplasm"/>
    <property type="evidence" value="ECO:0007669"/>
    <property type="project" value="UniProtKB-SubCell"/>
</dbReference>
<keyword evidence="4 5" id="KW-0862">Zinc</keyword>
<sequence>MRIFNLHSAENATSLRRGSVHFAQKNKTIQTPACLTYTLRGSVPHLVTDNLKQLPVESVQVSLDHFVDKKEPPSFNYPHGLHKYLNMQDQLLFLDVRDPSKLAPTAANSDKFIAVDTNSGVQRITTETWIKALNAYRPDWCAPFADTVKAGEELKSKRIIKAVDRTLRWLNESLPKAQELNIPIMAPVVGYNNEEERVRSAVATAEKDVQGFILNAFELKDDEIDKCFKSTIDHLPKDKPRLAYGLSTPEKILQGITNGIDLFDGSYAYQMTEKGRAIIFKFGETADIETRSDPEEKTLNLWKKELSQTFDPIDPSCKCYSCSTPHTQAYIHHLLNAHEMLGPLLLMSHNVYQLEQFMASIRKSIDEDRFEQDMQSFMKKYRHEAETNGKLEHEDEIDADSLGNHVTHIAALPLEVFPDGSFVVGITIVCMLINVIKRMPCAFVGKRQPQSDGKFGTPLLVTEVHAVNTKDGKRHNHYAKNLEAMSLICNLALGPADKDELIDWLEGLKSH</sequence>
<name>A0A068RZD6_9FUNG</name>
<comment type="similarity">
    <text evidence="5">Belongs to the queuine tRNA-ribosyltransferase family. QTRT2 subfamily.</text>
</comment>
<keyword evidence="2 5" id="KW-0819">tRNA processing</keyword>
<dbReference type="NCBIfam" id="TIGR00449">
    <property type="entry name" value="tgt_general"/>
    <property type="match status" value="1"/>
</dbReference>
<dbReference type="InterPro" id="IPR028592">
    <property type="entry name" value="QTRTD1"/>
</dbReference>
<comment type="function">
    <text evidence="5">Non-catalytic subunit of the queuine tRNA-ribosyltransferase (TGT) that catalyzes the base-exchange of a guanine (G) residue with queuine (Q) at position 34 (anticodon wobble position) in tRNAs with GU(N) anticodons (tRNA-Asp, -Asn, -His and -Tyr), resulting in the hypermodified nucleoside queuosine (7-(((4,5-cis-dihydroxy-2-cyclopenten-1-yl)amino)methyl)-7-deazaguanosine).</text>
</comment>
<dbReference type="HAMAP" id="MF_03043">
    <property type="entry name" value="QTRT2"/>
    <property type="match status" value="1"/>
</dbReference>
<dbReference type="VEuPathDB" id="FungiDB:LCOR_06265.1"/>
<evidence type="ECO:0000313" key="7">
    <source>
        <dbReference type="EMBL" id="CDH55080.1"/>
    </source>
</evidence>
<comment type="subunit">
    <text evidence="5">Heterodimer of a catalytic subunit and an accessory subunit.</text>
</comment>
<dbReference type="Proteomes" id="UP000027586">
    <property type="component" value="Unassembled WGS sequence"/>
</dbReference>
<accession>A0A068RZD6</accession>
<evidence type="ECO:0000259" key="6">
    <source>
        <dbReference type="Pfam" id="PF01702"/>
    </source>
</evidence>
<dbReference type="EMBL" id="CBTN010000027">
    <property type="protein sequence ID" value="CDH55080.1"/>
    <property type="molecule type" value="Genomic_DNA"/>
</dbReference>
<dbReference type="Gene3D" id="3.20.20.105">
    <property type="entry name" value="Queuine tRNA-ribosyltransferase-like"/>
    <property type="match status" value="1"/>
</dbReference>
<dbReference type="InterPro" id="IPR002616">
    <property type="entry name" value="tRNA_ribo_trans-like"/>
</dbReference>
<feature type="domain" description="tRNA-guanine(15) transglycosylase-like" evidence="6">
    <location>
        <begin position="15"/>
        <end position="382"/>
    </location>
</feature>
<feature type="binding site" evidence="5">
    <location>
        <position position="349"/>
    </location>
    <ligand>
        <name>Zn(2+)</name>
        <dbReference type="ChEBI" id="CHEBI:29105"/>
    </ligand>
</feature>